<accession>A0A073KM16</accession>
<protein>
    <submittedName>
        <fullName evidence="2">Protein CgeB</fullName>
    </submittedName>
</protein>
<dbReference type="OrthoDB" id="110463at2"/>
<evidence type="ECO:0000313" key="2">
    <source>
        <dbReference type="EMBL" id="KEK23388.1"/>
    </source>
</evidence>
<feature type="domain" description="Spore protein YkvP/CgeB glycosyl transferase-like" evidence="1">
    <location>
        <begin position="159"/>
        <end position="317"/>
    </location>
</feature>
<dbReference type="SUPFAM" id="SSF53756">
    <property type="entry name" value="UDP-Glycosyltransferase/glycogen phosphorylase"/>
    <property type="match status" value="1"/>
</dbReference>
<dbReference type="InterPro" id="IPR055259">
    <property type="entry name" value="YkvP/CgeB_Glyco_trans-like"/>
</dbReference>
<gene>
    <name evidence="2" type="ORF">BAGA_08800</name>
</gene>
<comment type="caution">
    <text evidence="2">The sequence shown here is derived from an EMBL/GenBank/DDBJ whole genome shotgun (WGS) entry which is preliminary data.</text>
</comment>
<reference evidence="2 3" key="1">
    <citation type="submission" date="2014-06" db="EMBL/GenBank/DDBJ databases">
        <title>Draft genome sequence of Bacillus gaemokensis JCM 15801 (MCCC 1A00707).</title>
        <authorList>
            <person name="Lai Q."/>
            <person name="Liu Y."/>
            <person name="Shao Z."/>
        </authorList>
    </citation>
    <scope>NUCLEOTIDE SEQUENCE [LARGE SCALE GENOMIC DNA]</scope>
    <source>
        <strain evidence="2 3">JCM 15801</strain>
    </source>
</reference>
<sequence>MKLLYILSGYLKIYDYLDQSIQKALTDKDFEWIAVQPWDPIEKLDSIVTSFQPDIVFTLLGNHIPQKTTQYFKEKNIKLAVWLTEDPFYIDTSLTELDTFDFIFTIDSGALNYYTSLGYTNVYHLPLATNTTIFKSGLKKLDYKSEILFIGYPYPNRVKLIHFLLEKTPYHYTIIGQHWRNRLLKLWRKHPRIKIIEDWIPPQEVALYYNNTNLILNPHRSYLFPQNQNENKIKNNTINNRTFDIAACKGFQIIEEKRDLYSFFDRDEILFYQSFEDCSRKISIYLNDTDFKELMVQKAQKKVLKQHTFHQRIDFIIAIFQSQLH</sequence>
<keyword evidence="3" id="KW-1185">Reference proteome</keyword>
<organism evidence="2 3">
    <name type="scientific">Bacillus gaemokensis</name>
    <dbReference type="NCBI Taxonomy" id="574375"/>
    <lineage>
        <taxon>Bacteria</taxon>
        <taxon>Bacillati</taxon>
        <taxon>Bacillota</taxon>
        <taxon>Bacilli</taxon>
        <taxon>Bacillales</taxon>
        <taxon>Bacillaceae</taxon>
        <taxon>Bacillus</taxon>
        <taxon>Bacillus cereus group</taxon>
    </lineage>
</organism>
<dbReference type="AlphaFoldDB" id="A0A073KM16"/>
<dbReference type="Pfam" id="PF13524">
    <property type="entry name" value="Glyco_trans_1_2"/>
    <property type="match status" value="1"/>
</dbReference>
<dbReference type="eggNOG" id="COG4641">
    <property type="taxonomic scope" value="Bacteria"/>
</dbReference>
<dbReference type="Proteomes" id="UP000027778">
    <property type="component" value="Unassembled WGS sequence"/>
</dbReference>
<proteinExistence type="predicted"/>
<evidence type="ECO:0000259" key="1">
    <source>
        <dbReference type="Pfam" id="PF13524"/>
    </source>
</evidence>
<evidence type="ECO:0000313" key="3">
    <source>
        <dbReference type="Proteomes" id="UP000027778"/>
    </source>
</evidence>
<dbReference type="EMBL" id="JOTM01000016">
    <property type="protein sequence ID" value="KEK23388.1"/>
    <property type="molecule type" value="Genomic_DNA"/>
</dbReference>
<name>A0A073KM16_9BACI</name>
<dbReference type="RefSeq" id="WP_033675558.1">
    <property type="nucleotide sequence ID" value="NZ_JOTM01000016.1"/>
</dbReference>
<dbReference type="STRING" id="574375.AZF08_17730"/>